<reference evidence="2 3" key="1">
    <citation type="journal article" date="2019" name="ISME J.">
        <title>Deianiraea, an extracellular bacterium associated with the ciliate Paramecium, suggests an alternative scenario for the evolution of Rickettsiales.</title>
        <authorList>
            <person name="Castelli M."/>
            <person name="Sabaneyeva E."/>
            <person name="Lanzoni O."/>
            <person name="Lebedeva N."/>
            <person name="Floriano A.M."/>
            <person name="Gaiarsa S."/>
            <person name="Benken K."/>
            <person name="Modeo L."/>
            <person name="Bandi C."/>
            <person name="Potekhin A."/>
            <person name="Sassera D."/>
            <person name="Petroni G."/>
        </authorList>
    </citation>
    <scope>NUCLEOTIDE SEQUENCE [LARGE SCALE GENOMIC DNA]</scope>
    <source>
        <strain evidence="2">CyL4-1</strain>
    </source>
</reference>
<feature type="transmembrane region" description="Helical" evidence="1">
    <location>
        <begin position="35"/>
        <end position="53"/>
    </location>
</feature>
<evidence type="ECO:0000313" key="2">
    <source>
        <dbReference type="EMBL" id="QED22853.1"/>
    </source>
</evidence>
<keyword evidence="3" id="KW-1185">Reference proteome</keyword>
<organism evidence="2 3">
    <name type="scientific">Candidatus Deianiraea vastatrix</name>
    <dbReference type="NCBI Taxonomy" id="2163644"/>
    <lineage>
        <taxon>Bacteria</taxon>
        <taxon>Pseudomonadati</taxon>
        <taxon>Pseudomonadota</taxon>
        <taxon>Alphaproteobacteria</taxon>
        <taxon>Rickettsiales</taxon>
        <taxon>Candidatus Deianiraeaceae</taxon>
        <taxon>Candidatus Deianiraea</taxon>
    </lineage>
</organism>
<keyword evidence="1" id="KW-0812">Transmembrane</keyword>
<evidence type="ECO:0000313" key="3">
    <source>
        <dbReference type="Proteomes" id="UP000321934"/>
    </source>
</evidence>
<keyword evidence="1" id="KW-1133">Transmembrane helix</keyword>
<dbReference type="RefSeq" id="WP_153259909.1">
    <property type="nucleotide sequence ID" value="NZ_CP029077.1"/>
</dbReference>
<name>A0A5B8XBX5_9RICK</name>
<dbReference type="AlphaFoldDB" id="A0A5B8XBX5"/>
<proteinExistence type="predicted"/>
<evidence type="ECO:0000256" key="1">
    <source>
        <dbReference type="SAM" id="Phobius"/>
    </source>
</evidence>
<protein>
    <submittedName>
        <fullName evidence="2">Uncharacterized protein</fullName>
    </submittedName>
</protein>
<sequence>MSDKTKENSKAEGEKGKKSEGFTGFLETMFMGKTVRHGFLFYFVVFITMLQHLH</sequence>
<keyword evidence="1" id="KW-0472">Membrane</keyword>
<accession>A0A5B8XBX5</accession>
<gene>
    <name evidence="2" type="ORF">Deia_00039</name>
</gene>
<dbReference type="Proteomes" id="UP000321934">
    <property type="component" value="Chromosome"/>
</dbReference>
<dbReference type="EMBL" id="CP029077">
    <property type="protein sequence ID" value="QED22853.1"/>
    <property type="molecule type" value="Genomic_DNA"/>
</dbReference>